<gene>
    <name evidence="5" type="ORF">BW731_05960</name>
</gene>
<dbReference type="InterPro" id="IPR001034">
    <property type="entry name" value="DeoR_HTH"/>
</dbReference>
<dbReference type="InterPro" id="IPR014036">
    <property type="entry name" value="DeoR-like_C"/>
</dbReference>
<evidence type="ECO:0000313" key="6">
    <source>
        <dbReference type="Proteomes" id="UP000189970"/>
    </source>
</evidence>
<organism evidence="5 6">
    <name type="scientific">Vagococcus martis</name>
    <dbReference type="NCBI Taxonomy" id="1768210"/>
    <lineage>
        <taxon>Bacteria</taxon>
        <taxon>Bacillati</taxon>
        <taxon>Bacillota</taxon>
        <taxon>Bacilli</taxon>
        <taxon>Lactobacillales</taxon>
        <taxon>Enterococcaceae</taxon>
        <taxon>Vagococcus</taxon>
    </lineage>
</organism>
<dbReference type="PANTHER" id="PTHR30363:SF44">
    <property type="entry name" value="AGA OPERON TRANSCRIPTIONAL REPRESSOR-RELATED"/>
    <property type="match status" value="1"/>
</dbReference>
<dbReference type="InterPro" id="IPR036388">
    <property type="entry name" value="WH-like_DNA-bd_sf"/>
</dbReference>
<evidence type="ECO:0000256" key="1">
    <source>
        <dbReference type="ARBA" id="ARBA00023015"/>
    </source>
</evidence>
<dbReference type="SMART" id="SM00420">
    <property type="entry name" value="HTH_DEOR"/>
    <property type="match status" value="1"/>
</dbReference>
<proteinExistence type="predicted"/>
<dbReference type="PROSITE" id="PS51000">
    <property type="entry name" value="HTH_DEOR_2"/>
    <property type="match status" value="1"/>
</dbReference>
<dbReference type="RefSeq" id="WP_079346511.1">
    <property type="nucleotide sequence ID" value="NZ_MVAB01000001.1"/>
</dbReference>
<dbReference type="Pfam" id="PF08220">
    <property type="entry name" value="HTH_DeoR"/>
    <property type="match status" value="1"/>
</dbReference>
<dbReference type="SMART" id="SM01134">
    <property type="entry name" value="DeoRC"/>
    <property type="match status" value="1"/>
</dbReference>
<comment type="caution">
    <text evidence="5">The sequence shown here is derived from an EMBL/GenBank/DDBJ whole genome shotgun (WGS) entry which is preliminary data.</text>
</comment>
<dbReference type="InterPro" id="IPR037171">
    <property type="entry name" value="NagB/RpiA_transferase-like"/>
</dbReference>
<dbReference type="PANTHER" id="PTHR30363">
    <property type="entry name" value="HTH-TYPE TRANSCRIPTIONAL REGULATOR SRLR-RELATED"/>
    <property type="match status" value="1"/>
</dbReference>
<feature type="domain" description="HTH deoR-type" evidence="4">
    <location>
        <begin position="3"/>
        <end position="58"/>
    </location>
</feature>
<dbReference type="SUPFAM" id="SSF46785">
    <property type="entry name" value="Winged helix' DNA-binding domain"/>
    <property type="match status" value="1"/>
</dbReference>
<evidence type="ECO:0000313" key="5">
    <source>
        <dbReference type="EMBL" id="OPF87760.1"/>
    </source>
</evidence>
<evidence type="ECO:0000259" key="4">
    <source>
        <dbReference type="PROSITE" id="PS51000"/>
    </source>
</evidence>
<dbReference type="PROSITE" id="PS00894">
    <property type="entry name" value="HTH_DEOR_1"/>
    <property type="match status" value="1"/>
</dbReference>
<dbReference type="Proteomes" id="UP000189970">
    <property type="component" value="Unassembled WGS sequence"/>
</dbReference>
<keyword evidence="3" id="KW-0804">Transcription</keyword>
<dbReference type="InterPro" id="IPR018356">
    <property type="entry name" value="Tscrpt_reg_HTH_DeoR_CS"/>
</dbReference>
<dbReference type="SUPFAM" id="SSF100950">
    <property type="entry name" value="NagB/RpiA/CoA transferase-like"/>
    <property type="match status" value="1"/>
</dbReference>
<dbReference type="InterPro" id="IPR050313">
    <property type="entry name" value="Carb_Metab_HTH_regulators"/>
</dbReference>
<name>A0A1V4DHN5_9ENTE</name>
<keyword evidence="1" id="KW-0805">Transcription regulation</keyword>
<dbReference type="Gene3D" id="1.10.10.10">
    <property type="entry name" value="Winged helix-like DNA-binding domain superfamily/Winged helix DNA-binding domain"/>
    <property type="match status" value="1"/>
</dbReference>
<dbReference type="PRINTS" id="PR00037">
    <property type="entry name" value="HTHLACR"/>
</dbReference>
<keyword evidence="2" id="KW-0238">DNA-binding</keyword>
<keyword evidence="6" id="KW-1185">Reference proteome</keyword>
<dbReference type="AlphaFoldDB" id="A0A1V4DHN5"/>
<protein>
    <recommendedName>
        <fullName evidence="4">HTH deoR-type domain-containing protein</fullName>
    </recommendedName>
</protein>
<sequence>MIKYDRLQAILSLLDEQGSVRVGDLSNQFNVTEETIRKDLDTLEERKQLKRVRGGAFKPNMKDKEVPFLLRETMYQEEKQIMAEHCMSLIEDGDSIALDSSTTCLTIASFLSKTNLKLTVITNSLDIFTVLKGHQTINLIGIGGNFRSVSHSFVGANAQSDISRYLIDKSFISSSGLSFGIGPTDNSEVESMVRYQFMNQSNETILVVDHTKFDFRTVHIISDFSQINTVITDQRPLNNKWITFFERENIQLIY</sequence>
<evidence type="ECO:0000256" key="3">
    <source>
        <dbReference type="ARBA" id="ARBA00023163"/>
    </source>
</evidence>
<reference evidence="5 6" key="1">
    <citation type="submission" date="2017-02" db="EMBL/GenBank/DDBJ databases">
        <title>Vagococcus cremeus sp. nov., isolated from the small intestine of a marten, Martes flavigula.</title>
        <authorList>
            <person name="Tak E.J."/>
            <person name="Bae J.-W."/>
        </authorList>
    </citation>
    <scope>NUCLEOTIDE SEQUENCE [LARGE SCALE GENOMIC DNA]</scope>
    <source>
        <strain evidence="5 6">D7T301</strain>
    </source>
</reference>
<dbReference type="Pfam" id="PF00455">
    <property type="entry name" value="DeoRC"/>
    <property type="match status" value="1"/>
</dbReference>
<dbReference type="EMBL" id="MVAB01000001">
    <property type="protein sequence ID" value="OPF87760.1"/>
    <property type="molecule type" value="Genomic_DNA"/>
</dbReference>
<evidence type="ECO:0000256" key="2">
    <source>
        <dbReference type="ARBA" id="ARBA00023125"/>
    </source>
</evidence>
<dbReference type="GO" id="GO:0003700">
    <property type="term" value="F:DNA-binding transcription factor activity"/>
    <property type="evidence" value="ECO:0007669"/>
    <property type="project" value="InterPro"/>
</dbReference>
<accession>A0A1V4DHN5</accession>
<dbReference type="InterPro" id="IPR036390">
    <property type="entry name" value="WH_DNA-bd_sf"/>
</dbReference>
<dbReference type="GO" id="GO:0003677">
    <property type="term" value="F:DNA binding"/>
    <property type="evidence" value="ECO:0007669"/>
    <property type="project" value="UniProtKB-KW"/>
</dbReference>